<dbReference type="InterPro" id="IPR036237">
    <property type="entry name" value="Xyl_isomerase-like_sf"/>
</dbReference>
<dbReference type="Gene3D" id="3.20.20.150">
    <property type="entry name" value="Divalent-metal-dependent TIM barrel enzymes"/>
    <property type="match status" value="1"/>
</dbReference>
<organism evidence="2 3">
    <name type="scientific">Algoriphagus iocasae</name>
    <dbReference type="NCBI Taxonomy" id="1836499"/>
    <lineage>
        <taxon>Bacteria</taxon>
        <taxon>Pseudomonadati</taxon>
        <taxon>Bacteroidota</taxon>
        <taxon>Cytophagia</taxon>
        <taxon>Cytophagales</taxon>
        <taxon>Cyclobacteriaceae</taxon>
        <taxon>Algoriphagus</taxon>
    </lineage>
</organism>
<proteinExistence type="predicted"/>
<comment type="caution">
    <text evidence="2">The sequence shown here is derived from an EMBL/GenBank/DDBJ whole genome shotgun (WGS) entry which is preliminary data.</text>
</comment>
<dbReference type="SUPFAM" id="SSF51658">
    <property type="entry name" value="Xylose isomerase-like"/>
    <property type="match status" value="1"/>
</dbReference>
<reference evidence="2 3" key="1">
    <citation type="submission" date="2020-08" db="EMBL/GenBank/DDBJ databases">
        <title>Genomic Encyclopedia of Type Strains, Phase IV (KMG-IV): sequencing the most valuable type-strain genomes for metagenomic binning, comparative biology and taxonomic classification.</title>
        <authorList>
            <person name="Goeker M."/>
        </authorList>
    </citation>
    <scope>NUCLEOTIDE SEQUENCE [LARGE SCALE GENOMIC DNA]</scope>
    <source>
        <strain evidence="2 3">DSM 102044</strain>
    </source>
</reference>
<keyword evidence="3" id="KW-1185">Reference proteome</keyword>
<sequence length="337" mass="37443">MKNSPRRNFLKKTTSLMAVASGIPILGKAQDLSKEAPDYVSSNIEIPDNPLVLFDNFHTGNRRSYSIKARFESAKKAGFDGFEFVSIDPDSDLWKEAMELKEVSDFKVFGLHWTTNTVVDKNANQIDSAIEGIVKAVEACANNRIDYMSLSLSGTDELGGPTIQESGSAKAEERHWERAFKIIAAFDAACKSFGVTGSLYPHTHWLCDTPESQVKILEGANANSIGPAFCSHHWYANKAAAGLEEVLDYSIMKKLNYVVLTNGKFSGTNFPAVRFNEGEIDMAWVYANIIKFGYKGPISSQGWAIGGDPFQSSKLFVDTMRDLKKRFRDQPDLWPLI</sequence>
<keyword evidence="2" id="KW-0413">Isomerase</keyword>
<feature type="domain" description="Xylose isomerase-like TIM barrel" evidence="1">
    <location>
        <begin position="71"/>
        <end position="303"/>
    </location>
</feature>
<protein>
    <submittedName>
        <fullName evidence="2">Sugar phosphate isomerase/epimerase</fullName>
    </submittedName>
</protein>
<evidence type="ECO:0000313" key="2">
    <source>
        <dbReference type="EMBL" id="MBB6325804.1"/>
    </source>
</evidence>
<evidence type="ECO:0000259" key="1">
    <source>
        <dbReference type="Pfam" id="PF01261"/>
    </source>
</evidence>
<name>A0A841MLX4_9BACT</name>
<evidence type="ECO:0000313" key="3">
    <source>
        <dbReference type="Proteomes" id="UP000588604"/>
    </source>
</evidence>
<accession>A0A841MLX4</accession>
<dbReference type="RefSeq" id="WP_184494346.1">
    <property type="nucleotide sequence ID" value="NZ_JACIJO010000001.1"/>
</dbReference>
<dbReference type="Pfam" id="PF01261">
    <property type="entry name" value="AP_endonuc_2"/>
    <property type="match status" value="1"/>
</dbReference>
<dbReference type="AlphaFoldDB" id="A0A841MLX4"/>
<dbReference type="EMBL" id="JACIJO010000001">
    <property type="protein sequence ID" value="MBB6325804.1"/>
    <property type="molecule type" value="Genomic_DNA"/>
</dbReference>
<dbReference type="Proteomes" id="UP000588604">
    <property type="component" value="Unassembled WGS sequence"/>
</dbReference>
<dbReference type="InterPro" id="IPR013022">
    <property type="entry name" value="Xyl_isomerase-like_TIM-brl"/>
</dbReference>
<dbReference type="GO" id="GO:0016853">
    <property type="term" value="F:isomerase activity"/>
    <property type="evidence" value="ECO:0007669"/>
    <property type="project" value="UniProtKB-KW"/>
</dbReference>
<gene>
    <name evidence="2" type="ORF">FHS59_001419</name>
</gene>